<dbReference type="EMBL" id="LXQA010225938">
    <property type="protein sequence ID" value="MCI35687.1"/>
    <property type="molecule type" value="Genomic_DNA"/>
</dbReference>
<comment type="caution">
    <text evidence="1">The sequence shown here is derived from an EMBL/GenBank/DDBJ whole genome shotgun (WGS) entry which is preliminary data.</text>
</comment>
<evidence type="ECO:0000313" key="2">
    <source>
        <dbReference type="Proteomes" id="UP000265520"/>
    </source>
</evidence>
<keyword evidence="2" id="KW-1185">Reference proteome</keyword>
<sequence length="65" mass="7330">YTWVTSVGAHWEKIKAEYNAEWLKLAYLDGLGYTVWDGIEVTVKVGKSSIFPMMGNALLTSYNNV</sequence>
<proteinExistence type="predicted"/>
<reference evidence="1 2" key="1">
    <citation type="journal article" date="2018" name="Front. Plant Sci.">
        <title>Red Clover (Trifolium pratense) and Zigzag Clover (T. medium) - A Picture of Genomic Similarities and Differences.</title>
        <authorList>
            <person name="Dluhosova J."/>
            <person name="Istvanek J."/>
            <person name="Nedelnik J."/>
            <person name="Repkova J."/>
        </authorList>
    </citation>
    <scope>NUCLEOTIDE SEQUENCE [LARGE SCALE GENOMIC DNA]</scope>
    <source>
        <strain evidence="2">cv. 10/8</strain>
        <tissue evidence="1">Leaf</tissue>
    </source>
</reference>
<accession>A0A392RHI9</accession>
<feature type="non-terminal residue" evidence="1">
    <location>
        <position position="1"/>
    </location>
</feature>
<dbReference type="AlphaFoldDB" id="A0A392RHI9"/>
<dbReference type="Proteomes" id="UP000265520">
    <property type="component" value="Unassembled WGS sequence"/>
</dbReference>
<name>A0A392RHI9_9FABA</name>
<organism evidence="1 2">
    <name type="scientific">Trifolium medium</name>
    <dbReference type="NCBI Taxonomy" id="97028"/>
    <lineage>
        <taxon>Eukaryota</taxon>
        <taxon>Viridiplantae</taxon>
        <taxon>Streptophyta</taxon>
        <taxon>Embryophyta</taxon>
        <taxon>Tracheophyta</taxon>
        <taxon>Spermatophyta</taxon>
        <taxon>Magnoliopsida</taxon>
        <taxon>eudicotyledons</taxon>
        <taxon>Gunneridae</taxon>
        <taxon>Pentapetalae</taxon>
        <taxon>rosids</taxon>
        <taxon>fabids</taxon>
        <taxon>Fabales</taxon>
        <taxon>Fabaceae</taxon>
        <taxon>Papilionoideae</taxon>
        <taxon>50 kb inversion clade</taxon>
        <taxon>NPAAA clade</taxon>
        <taxon>Hologalegina</taxon>
        <taxon>IRL clade</taxon>
        <taxon>Trifolieae</taxon>
        <taxon>Trifolium</taxon>
    </lineage>
</organism>
<protein>
    <submittedName>
        <fullName evidence="1">Uncharacterized protein</fullName>
    </submittedName>
</protein>
<evidence type="ECO:0000313" key="1">
    <source>
        <dbReference type="EMBL" id="MCI35687.1"/>
    </source>
</evidence>